<dbReference type="AlphaFoldDB" id="A0A517SEN8"/>
<dbReference type="Proteomes" id="UP000315700">
    <property type="component" value="Chromosome"/>
</dbReference>
<evidence type="ECO:0000256" key="1">
    <source>
        <dbReference type="SAM" id="MobiDB-lite"/>
    </source>
</evidence>
<protein>
    <submittedName>
        <fullName evidence="2">Uncharacterized protein</fullName>
    </submittedName>
</protein>
<feature type="region of interest" description="Disordered" evidence="1">
    <location>
        <begin position="1"/>
        <end position="22"/>
    </location>
</feature>
<keyword evidence="3" id="KW-1185">Reference proteome</keyword>
<dbReference type="KEGG" id="ccos:Pan44_26170"/>
<sequence length="108" mass="11988">MSHQHDHDHDCGHDHDHDHDCGEGGIEVAFELIEGALEPRNLTVDDVNDALMAAIDAREAMVERGESPGEIDEMPLLVGGKSYRCGDIFTVTITDVDDWDDEEEEEEA</sequence>
<gene>
    <name evidence="2" type="ORF">Pan44_26170</name>
</gene>
<evidence type="ECO:0000313" key="3">
    <source>
        <dbReference type="Proteomes" id="UP000315700"/>
    </source>
</evidence>
<name>A0A517SEN8_9PLAN</name>
<organism evidence="2 3">
    <name type="scientific">Caulifigura coniformis</name>
    <dbReference type="NCBI Taxonomy" id="2527983"/>
    <lineage>
        <taxon>Bacteria</taxon>
        <taxon>Pseudomonadati</taxon>
        <taxon>Planctomycetota</taxon>
        <taxon>Planctomycetia</taxon>
        <taxon>Planctomycetales</taxon>
        <taxon>Planctomycetaceae</taxon>
        <taxon>Caulifigura</taxon>
    </lineage>
</organism>
<proteinExistence type="predicted"/>
<dbReference type="RefSeq" id="WP_145030429.1">
    <property type="nucleotide sequence ID" value="NZ_CP036271.1"/>
</dbReference>
<evidence type="ECO:0000313" key="2">
    <source>
        <dbReference type="EMBL" id="QDT54584.1"/>
    </source>
</evidence>
<accession>A0A517SEN8</accession>
<dbReference type="EMBL" id="CP036271">
    <property type="protein sequence ID" value="QDT54584.1"/>
    <property type="molecule type" value="Genomic_DNA"/>
</dbReference>
<dbReference type="InParanoid" id="A0A517SEN8"/>
<reference evidence="2 3" key="1">
    <citation type="submission" date="2019-02" db="EMBL/GenBank/DDBJ databases">
        <title>Deep-cultivation of Planctomycetes and their phenomic and genomic characterization uncovers novel biology.</title>
        <authorList>
            <person name="Wiegand S."/>
            <person name="Jogler M."/>
            <person name="Boedeker C."/>
            <person name="Pinto D."/>
            <person name="Vollmers J."/>
            <person name="Rivas-Marin E."/>
            <person name="Kohn T."/>
            <person name="Peeters S.H."/>
            <person name="Heuer A."/>
            <person name="Rast P."/>
            <person name="Oberbeckmann S."/>
            <person name="Bunk B."/>
            <person name="Jeske O."/>
            <person name="Meyerdierks A."/>
            <person name="Storesund J.E."/>
            <person name="Kallscheuer N."/>
            <person name="Luecker S."/>
            <person name="Lage O.M."/>
            <person name="Pohl T."/>
            <person name="Merkel B.J."/>
            <person name="Hornburger P."/>
            <person name="Mueller R.-W."/>
            <person name="Bruemmer F."/>
            <person name="Labrenz M."/>
            <person name="Spormann A.M."/>
            <person name="Op den Camp H."/>
            <person name="Overmann J."/>
            <person name="Amann R."/>
            <person name="Jetten M.S.M."/>
            <person name="Mascher T."/>
            <person name="Medema M.H."/>
            <person name="Devos D.P."/>
            <person name="Kaster A.-K."/>
            <person name="Ovreas L."/>
            <person name="Rohde M."/>
            <person name="Galperin M.Y."/>
            <person name="Jogler C."/>
        </authorList>
    </citation>
    <scope>NUCLEOTIDE SEQUENCE [LARGE SCALE GENOMIC DNA]</scope>
    <source>
        <strain evidence="2 3">Pan44</strain>
    </source>
</reference>